<protein>
    <submittedName>
        <fullName evidence="1">Zinc finger, CCHC-type</fullName>
    </submittedName>
</protein>
<reference evidence="1" key="1">
    <citation type="journal article" date="2019" name="Sci. Rep.">
        <title>Draft genome of Tanacetum cinerariifolium, the natural source of mosquito coil.</title>
        <authorList>
            <person name="Yamashiro T."/>
            <person name="Shiraishi A."/>
            <person name="Satake H."/>
            <person name="Nakayama K."/>
        </authorList>
    </citation>
    <scope>NUCLEOTIDE SEQUENCE</scope>
</reference>
<dbReference type="Gene3D" id="2.40.70.10">
    <property type="entry name" value="Acid Proteases"/>
    <property type="match status" value="1"/>
</dbReference>
<accession>A0A6L2J593</accession>
<gene>
    <name evidence="1" type="ORF">Tci_003788</name>
</gene>
<proteinExistence type="predicted"/>
<dbReference type="CDD" id="cd09272">
    <property type="entry name" value="RNase_HI_RT_Ty1"/>
    <property type="match status" value="1"/>
</dbReference>
<dbReference type="InterPro" id="IPR021109">
    <property type="entry name" value="Peptidase_aspartic_dom_sf"/>
</dbReference>
<dbReference type="EMBL" id="BKCJ010000288">
    <property type="protein sequence ID" value="GEU31810.1"/>
    <property type="molecule type" value="Genomic_DNA"/>
</dbReference>
<comment type="caution">
    <text evidence="1">The sequence shown here is derived from an EMBL/GenBank/DDBJ whole genome shotgun (WGS) entry which is preliminary data.</text>
</comment>
<organism evidence="1">
    <name type="scientific">Tanacetum cinerariifolium</name>
    <name type="common">Dalmatian daisy</name>
    <name type="synonym">Chrysanthemum cinerariifolium</name>
    <dbReference type="NCBI Taxonomy" id="118510"/>
    <lineage>
        <taxon>Eukaryota</taxon>
        <taxon>Viridiplantae</taxon>
        <taxon>Streptophyta</taxon>
        <taxon>Embryophyta</taxon>
        <taxon>Tracheophyta</taxon>
        <taxon>Spermatophyta</taxon>
        <taxon>Magnoliopsida</taxon>
        <taxon>eudicotyledons</taxon>
        <taxon>Gunneridae</taxon>
        <taxon>Pentapetalae</taxon>
        <taxon>asterids</taxon>
        <taxon>campanulids</taxon>
        <taxon>Asterales</taxon>
        <taxon>Asteraceae</taxon>
        <taxon>Asteroideae</taxon>
        <taxon>Anthemideae</taxon>
        <taxon>Anthemidinae</taxon>
        <taxon>Tanacetum</taxon>
    </lineage>
</organism>
<sequence length="553" mass="62974">MSVVYVLTTQMLEDEENATVEPIKKMSKWDNDDNDVDLSDVASYDEYAYKNLSCTLGDYSKPSHEGYRNTIELLVGNNVVPLRSDTIRTPEKVLIREKAKFPITKNINSISLARGEERSDKTEEILGIIEDVLVEVAEHVYPVDFVISDINENEKMLFILGSPFLTTAKAAIKFDKGPITLRSGKSKISFYRILDSLCMIEKGVKNDIEPIAPTMTVNRLVLEWEEKIKLYLEREMKFDQWRSKNFKGKCPTLITTKGGIEDEGEVTHRYAISSLMDTTYWMSKQAAVRLPNLKLKTLGDRGVDFIFIGYVEYSKAFRDGVFDQHSYCFDVDDEPKTFNEAIKSRDVTFWKEAINNKMYSIMGNNTRLLTDLPPGCKPLGYKWIFKRKLKMNVKIAFLNGELDEKVYINQPQGFIVTSINFEGILAWGGAILLASKKKTCLTSSTMVSKFVALATACKEAEWLKNLILEISLWPKPIALISIYCNSTSTLAKAYSQMYNRKSRHLGVRHRMIHELIMNGVVSIKFVRSQQNLADHLTRGLARDLLLKSVKGMA</sequence>
<dbReference type="PANTHER" id="PTHR33067">
    <property type="entry name" value="RNA-DIRECTED DNA POLYMERASE-RELATED"/>
    <property type="match status" value="1"/>
</dbReference>
<evidence type="ECO:0000313" key="1">
    <source>
        <dbReference type="EMBL" id="GEU31810.1"/>
    </source>
</evidence>
<dbReference type="PANTHER" id="PTHR33067:SF39">
    <property type="entry name" value="TRANSCRIPTION FACTOR INTERACTOR AND REGULATOR CCHC(ZN) FAMILY"/>
    <property type="match status" value="1"/>
</dbReference>
<name>A0A6L2J593_TANCI</name>
<dbReference type="AlphaFoldDB" id="A0A6L2J593"/>